<feature type="transmembrane region" description="Helical" evidence="1">
    <location>
        <begin position="39"/>
        <end position="59"/>
    </location>
</feature>
<dbReference type="AlphaFoldDB" id="A0A7C9EIG7"/>
<name>A0A7C9EIG7_OPUST</name>
<reference evidence="2" key="2">
    <citation type="submission" date="2020-07" db="EMBL/GenBank/DDBJ databases">
        <authorList>
            <person name="Vera ALvarez R."/>
            <person name="Arias-Moreno D.M."/>
            <person name="Jimenez-Jacinto V."/>
            <person name="Jimenez-Bremont J.F."/>
            <person name="Swaminathan K."/>
            <person name="Moose S.P."/>
            <person name="Guerrero-Gonzalez M.L."/>
            <person name="Marino-Ramirez L."/>
            <person name="Landsman D."/>
            <person name="Rodriguez-Kessler M."/>
            <person name="Delgado-Sanchez P."/>
        </authorList>
    </citation>
    <scope>NUCLEOTIDE SEQUENCE</scope>
    <source>
        <tissue evidence="2">Cladode</tissue>
    </source>
</reference>
<accession>A0A7C9EIG7</accession>
<sequence length="225" mass="26252">MSPLLWALWWLYRVALVQLVYQPKIYMFLILHSKDHAGIGWWFKALVLGHVMVMLWLLWDKDTLCVLVAMMESGLWLMFGPWTLPQSLMNGGSWNLKVKGPLHACMQLPAHVLMVSSYFVEGEMQTVCHWLVRMDLRSIEMVVGNGQLLPVFHHLQDINMLQFLLMHGFMYLGEHLVEGAWWKIHLASQYWIQQLEFGVIQSLLLLVRGPVDIVLMLLVEMLRLN</sequence>
<reference evidence="2" key="1">
    <citation type="journal article" date="2013" name="J. Plant Res.">
        <title>Effect of fungi and light on seed germination of three Opuntia species from semiarid lands of central Mexico.</title>
        <authorList>
            <person name="Delgado-Sanchez P."/>
            <person name="Jimenez-Bremont J.F."/>
            <person name="Guerrero-Gonzalez Mde L."/>
            <person name="Flores J."/>
        </authorList>
    </citation>
    <scope>NUCLEOTIDE SEQUENCE</scope>
    <source>
        <tissue evidence="2">Cladode</tissue>
    </source>
</reference>
<feature type="transmembrane region" description="Helical" evidence="1">
    <location>
        <begin position="64"/>
        <end position="84"/>
    </location>
</feature>
<organism evidence="2">
    <name type="scientific">Opuntia streptacantha</name>
    <name type="common">Prickly pear cactus</name>
    <name type="synonym">Opuntia cardona</name>
    <dbReference type="NCBI Taxonomy" id="393608"/>
    <lineage>
        <taxon>Eukaryota</taxon>
        <taxon>Viridiplantae</taxon>
        <taxon>Streptophyta</taxon>
        <taxon>Embryophyta</taxon>
        <taxon>Tracheophyta</taxon>
        <taxon>Spermatophyta</taxon>
        <taxon>Magnoliopsida</taxon>
        <taxon>eudicotyledons</taxon>
        <taxon>Gunneridae</taxon>
        <taxon>Pentapetalae</taxon>
        <taxon>Caryophyllales</taxon>
        <taxon>Cactineae</taxon>
        <taxon>Cactaceae</taxon>
        <taxon>Opuntioideae</taxon>
        <taxon>Opuntia</taxon>
    </lineage>
</organism>
<keyword evidence="1" id="KW-0472">Membrane</keyword>
<protein>
    <submittedName>
        <fullName evidence="2">Uncharacterized protein</fullName>
    </submittedName>
</protein>
<evidence type="ECO:0000313" key="2">
    <source>
        <dbReference type="EMBL" id="MBA4666746.1"/>
    </source>
</evidence>
<evidence type="ECO:0000256" key="1">
    <source>
        <dbReference type="SAM" id="Phobius"/>
    </source>
</evidence>
<dbReference type="EMBL" id="GISG01232595">
    <property type="protein sequence ID" value="MBA4666746.1"/>
    <property type="molecule type" value="Transcribed_RNA"/>
</dbReference>
<proteinExistence type="predicted"/>
<keyword evidence="1" id="KW-0812">Transmembrane</keyword>
<keyword evidence="1" id="KW-1133">Transmembrane helix</keyword>